<feature type="domain" description="C2H2-type" evidence="22">
    <location>
        <begin position="624"/>
        <end position="651"/>
    </location>
</feature>
<dbReference type="GO" id="GO:0008270">
    <property type="term" value="F:zinc ion binding"/>
    <property type="evidence" value="ECO:0007669"/>
    <property type="project" value="UniProtKB-KW"/>
</dbReference>
<keyword evidence="16" id="KW-0539">Nucleus</keyword>
<comment type="similarity">
    <text evidence="19">Belongs to the class V-like SAM-binding methyltransferase superfamily.</text>
</comment>
<dbReference type="PIRSF" id="PIRSF013212">
    <property type="entry name" value="PRDM1"/>
    <property type="match status" value="1"/>
</dbReference>
<evidence type="ECO:0000256" key="11">
    <source>
        <dbReference type="ARBA" id="ARBA00022859"/>
    </source>
</evidence>
<evidence type="ECO:0000256" key="16">
    <source>
        <dbReference type="ARBA" id="ARBA00023242"/>
    </source>
</evidence>
<evidence type="ECO:0000256" key="17">
    <source>
        <dbReference type="ARBA" id="ARBA00063130"/>
    </source>
</evidence>
<evidence type="ECO:0000256" key="7">
    <source>
        <dbReference type="ARBA" id="ARBA00022723"/>
    </source>
</evidence>
<dbReference type="InterPro" id="IPR050331">
    <property type="entry name" value="Zinc_finger"/>
</dbReference>
<comment type="subunit">
    <text evidence="17">Interacts with PRMT5. Interacts with FBXO10. Interacts with FBXO11. Interacts with multiple nuclear sumoylation E3 ligases, including CBX4, PIAS1, PIAS2, PIAS3, PIAS4, PML and RNF4, but not RANBP2. Interacts with LDB1, SMARCD3 and SMARCC1. Interacts with EEIG1; following TNFSF11/RANKL stimulation in bone marrow-derived macrophages, the interaction promotes the binding of PRDM1/BLIMP1 to the gene promoter of IRF8.</text>
</comment>
<dbReference type="GO" id="GO:0008168">
    <property type="term" value="F:methyltransferase activity"/>
    <property type="evidence" value="ECO:0007669"/>
    <property type="project" value="UniProtKB-KW"/>
</dbReference>
<feature type="domain" description="C2H2-type" evidence="22">
    <location>
        <begin position="652"/>
        <end position="679"/>
    </location>
</feature>
<dbReference type="STRING" id="240159.A0A4U5UMN1"/>
<evidence type="ECO:0000256" key="1">
    <source>
        <dbReference type="ARBA" id="ARBA00022491"/>
    </source>
</evidence>
<protein>
    <recommendedName>
        <fullName evidence="18 19">PR domain zinc finger protein 1</fullName>
        <ecNumber evidence="19">2.1.1.-</ecNumber>
    </recommendedName>
</protein>
<dbReference type="PROSITE" id="PS50157">
    <property type="entry name" value="ZINC_FINGER_C2H2_2"/>
    <property type="match status" value="4"/>
</dbReference>
<evidence type="ECO:0000256" key="2">
    <source>
        <dbReference type="ARBA" id="ARBA00022499"/>
    </source>
</evidence>
<evidence type="ECO:0000256" key="20">
    <source>
        <dbReference type="PROSITE-ProRule" id="PRU00042"/>
    </source>
</evidence>
<dbReference type="Pfam" id="PF00096">
    <property type="entry name" value="zf-C2H2"/>
    <property type="match status" value="3"/>
</dbReference>
<evidence type="ECO:0000313" key="24">
    <source>
        <dbReference type="EMBL" id="TKS75611.1"/>
    </source>
</evidence>
<evidence type="ECO:0000259" key="22">
    <source>
        <dbReference type="PROSITE" id="PS50157"/>
    </source>
</evidence>
<feature type="domain" description="SET" evidence="23">
    <location>
        <begin position="105"/>
        <end position="221"/>
    </location>
</feature>
<comment type="function">
    <text evidence="19">Transcription factor that mediates a transcriptional program in various innate and adaptive immune tissue-resident lymphocyte T cell types such as tissue-resident memory T (Trm), natural killer (trNK) and natural killer T (NKT) cells and negatively regulates gene expression of proteins that promote the egress of tissue-resident T-cell populations from non-lymphoid organs. Plays a role in the development, retention and long-term establishment of adaptive and innate tissue-resident lymphocyte T cell types in non-lymphoid organs, such as the skin and gut, but also in other nonbarrier tissues like liver and kidney, and therefore may provide immediate immunological protection against reactivating infections or viral reinfection. Binds specifically to the PRDI element in the promoter of the beta-interferon gene. Drives the maturation of B-lymphocytes into Ig secreting cells. Associates with the transcriptional repressor ZNF683 to chromatin at gene promoter regions.</text>
</comment>
<feature type="region of interest" description="Disordered" evidence="21">
    <location>
        <begin position="83"/>
        <end position="107"/>
    </location>
</feature>
<dbReference type="GO" id="GO:0000978">
    <property type="term" value="F:RNA polymerase II cis-regulatory region sequence-specific DNA binding"/>
    <property type="evidence" value="ECO:0007669"/>
    <property type="project" value="TreeGrafter"/>
</dbReference>
<evidence type="ECO:0000256" key="12">
    <source>
        <dbReference type="ARBA" id="ARBA00023015"/>
    </source>
</evidence>
<dbReference type="SUPFAM" id="SSF57667">
    <property type="entry name" value="beta-beta-alpha zinc fingers"/>
    <property type="match status" value="3"/>
</dbReference>
<keyword evidence="25" id="KW-1185">Reference proteome</keyword>
<keyword evidence="15" id="KW-0804">Transcription</keyword>
<feature type="domain" description="C2H2-type" evidence="22">
    <location>
        <begin position="568"/>
        <end position="595"/>
    </location>
</feature>
<evidence type="ECO:0000256" key="10">
    <source>
        <dbReference type="ARBA" id="ARBA00022833"/>
    </source>
</evidence>
<keyword evidence="4" id="KW-0489">Methyltransferase</keyword>
<evidence type="ECO:0000256" key="19">
    <source>
        <dbReference type="PIRNR" id="PIRNR013212"/>
    </source>
</evidence>
<dbReference type="EMBL" id="CM014086">
    <property type="protein sequence ID" value="TKS75611.1"/>
    <property type="molecule type" value="Genomic_DNA"/>
</dbReference>
<proteinExistence type="inferred from homology"/>
<dbReference type="Gene3D" id="3.30.160.60">
    <property type="entry name" value="Classic Zinc Finger"/>
    <property type="match status" value="4"/>
</dbReference>
<dbReference type="AlphaFoldDB" id="A0A4U5UMN1"/>
<evidence type="ECO:0000256" key="18">
    <source>
        <dbReference type="ARBA" id="ARBA00067594"/>
    </source>
</evidence>
<dbReference type="InterPro" id="IPR001214">
    <property type="entry name" value="SET_dom"/>
</dbReference>
<name>A0A4U5UMN1_COLLU</name>
<dbReference type="FunFam" id="3.30.160.60:FF:000211">
    <property type="entry name" value="PR domain zinc finger protein 1"/>
    <property type="match status" value="1"/>
</dbReference>
<comment type="subcellular location">
    <subcellularLocation>
        <location evidence="19">Nucleus</location>
    </subcellularLocation>
    <subcellularLocation>
        <location evidence="19">Cytoplasm</location>
    </subcellularLocation>
</comment>
<evidence type="ECO:0000256" key="21">
    <source>
        <dbReference type="SAM" id="MobiDB-lite"/>
    </source>
</evidence>
<dbReference type="PROSITE" id="PS00028">
    <property type="entry name" value="ZINC_FINGER_C2H2_1"/>
    <property type="match status" value="4"/>
</dbReference>
<dbReference type="GO" id="GO:0032259">
    <property type="term" value="P:methylation"/>
    <property type="evidence" value="ECO:0007669"/>
    <property type="project" value="UniProtKB-KW"/>
</dbReference>
<evidence type="ECO:0000256" key="13">
    <source>
        <dbReference type="ARBA" id="ARBA00023125"/>
    </source>
</evidence>
<dbReference type="EC" id="2.1.1.-" evidence="19"/>
<reference evidence="24 25" key="1">
    <citation type="submission" date="2019-01" db="EMBL/GenBank/DDBJ databases">
        <title>Genome Assembly of Collichthys lucidus.</title>
        <authorList>
            <person name="Cai M."/>
            <person name="Xiao S."/>
        </authorList>
    </citation>
    <scope>NUCLEOTIDE SEQUENCE [LARGE SCALE GENOMIC DNA]</scope>
    <source>
        <strain evidence="24">JT15FE1705JMU</strain>
        <tissue evidence="24">Muscle</tissue>
    </source>
</reference>
<evidence type="ECO:0000256" key="4">
    <source>
        <dbReference type="ARBA" id="ARBA00022603"/>
    </source>
</evidence>
<keyword evidence="5" id="KW-0808">Transferase</keyword>
<dbReference type="Gene3D" id="2.170.270.10">
    <property type="entry name" value="SET domain"/>
    <property type="match status" value="1"/>
</dbReference>
<dbReference type="GO" id="GO:0045165">
    <property type="term" value="P:cell fate commitment"/>
    <property type="evidence" value="ECO:0007669"/>
    <property type="project" value="UniProtKB-UniRule"/>
</dbReference>
<gene>
    <name evidence="24" type="ORF">D9C73_010228</name>
</gene>
<keyword evidence="11" id="KW-0391">Immunity</keyword>
<evidence type="ECO:0000256" key="6">
    <source>
        <dbReference type="ARBA" id="ARBA00022691"/>
    </source>
</evidence>
<keyword evidence="13" id="KW-0238">DNA-binding</keyword>
<dbReference type="GO" id="GO:0001227">
    <property type="term" value="F:DNA-binding transcription repressor activity, RNA polymerase II-specific"/>
    <property type="evidence" value="ECO:0007669"/>
    <property type="project" value="InterPro"/>
</dbReference>
<dbReference type="FunFam" id="2.170.270.10:FF:000019">
    <property type="entry name" value="PR domain zinc finger protein 1"/>
    <property type="match status" value="1"/>
</dbReference>
<evidence type="ECO:0000256" key="8">
    <source>
        <dbReference type="ARBA" id="ARBA00022737"/>
    </source>
</evidence>
<dbReference type="GO" id="GO:0005634">
    <property type="term" value="C:nucleus"/>
    <property type="evidence" value="ECO:0007669"/>
    <property type="project" value="UniProtKB-SubCell"/>
</dbReference>
<organism evidence="24 25">
    <name type="scientific">Collichthys lucidus</name>
    <name type="common">Big head croaker</name>
    <name type="synonym">Sciaena lucida</name>
    <dbReference type="NCBI Taxonomy" id="240159"/>
    <lineage>
        <taxon>Eukaryota</taxon>
        <taxon>Metazoa</taxon>
        <taxon>Chordata</taxon>
        <taxon>Craniata</taxon>
        <taxon>Vertebrata</taxon>
        <taxon>Euteleostomi</taxon>
        <taxon>Actinopterygii</taxon>
        <taxon>Neopterygii</taxon>
        <taxon>Teleostei</taxon>
        <taxon>Neoteleostei</taxon>
        <taxon>Acanthomorphata</taxon>
        <taxon>Eupercaria</taxon>
        <taxon>Sciaenidae</taxon>
        <taxon>Collichthys</taxon>
    </lineage>
</organism>
<keyword evidence="7" id="KW-0479">Metal-binding</keyword>
<dbReference type="InterPro" id="IPR036236">
    <property type="entry name" value="Znf_C2H2_sf"/>
</dbReference>
<dbReference type="CDD" id="cd19187">
    <property type="entry name" value="PR-SET_PRDM1"/>
    <property type="match status" value="1"/>
</dbReference>
<evidence type="ECO:0000259" key="23">
    <source>
        <dbReference type="PROSITE" id="PS50280"/>
    </source>
</evidence>
<dbReference type="FunFam" id="3.30.160.60:FF:000748">
    <property type="entry name" value="PR domain zinc finger protein"/>
    <property type="match status" value="1"/>
</dbReference>
<keyword evidence="3" id="KW-0399">Innate immunity</keyword>
<keyword evidence="12" id="KW-0805">Transcription regulation</keyword>
<dbReference type="FunFam" id="3.30.160.60:FF:000132">
    <property type="entry name" value="PR domain zinc finger protein 1"/>
    <property type="match status" value="1"/>
</dbReference>
<dbReference type="PROSITE" id="PS50280">
    <property type="entry name" value="SET"/>
    <property type="match status" value="1"/>
</dbReference>
<evidence type="ECO:0000256" key="9">
    <source>
        <dbReference type="ARBA" id="ARBA00022771"/>
    </source>
</evidence>
<dbReference type="PANTHER" id="PTHR16515">
    <property type="entry name" value="PR DOMAIN ZINC FINGER PROTEIN"/>
    <property type="match status" value="1"/>
</dbReference>
<dbReference type="SMART" id="SM00317">
    <property type="entry name" value="SET"/>
    <property type="match status" value="1"/>
</dbReference>
<keyword evidence="10" id="KW-0862">Zinc</keyword>
<dbReference type="InterPro" id="IPR046341">
    <property type="entry name" value="SET_dom_sf"/>
</dbReference>
<keyword evidence="9 20" id="KW-0863">Zinc-finger</keyword>
<dbReference type="PANTHER" id="PTHR16515:SF68">
    <property type="entry name" value="PR DOMAIN ZINC FINGER PROTEIN 1"/>
    <property type="match status" value="1"/>
</dbReference>
<dbReference type="GO" id="GO:0005737">
    <property type="term" value="C:cytoplasm"/>
    <property type="evidence" value="ECO:0007669"/>
    <property type="project" value="UniProtKB-SubCell"/>
</dbReference>
<keyword evidence="6" id="KW-0949">S-adenosyl-L-methionine</keyword>
<dbReference type="Proteomes" id="UP000298787">
    <property type="component" value="Chromosome 9"/>
</dbReference>
<dbReference type="InterPro" id="IPR016608">
    <property type="entry name" value="PRDM1"/>
</dbReference>
<accession>A0A4U5UMN1</accession>
<dbReference type="GO" id="GO:0002250">
    <property type="term" value="P:adaptive immune response"/>
    <property type="evidence" value="ECO:0007669"/>
    <property type="project" value="UniProtKB-KW"/>
</dbReference>
<dbReference type="InterPro" id="IPR044413">
    <property type="entry name" value="PRDM1_PR-SET"/>
</dbReference>
<feature type="domain" description="C2H2-type" evidence="22">
    <location>
        <begin position="596"/>
        <end position="623"/>
    </location>
</feature>
<keyword evidence="14" id="KW-1064">Adaptive immunity</keyword>
<dbReference type="Pfam" id="PF21549">
    <property type="entry name" value="PRDM2_PR"/>
    <property type="match status" value="1"/>
</dbReference>
<keyword evidence="1" id="KW-0678">Repressor</keyword>
<keyword evidence="8" id="KW-0677">Repeat</keyword>
<evidence type="ECO:0000256" key="5">
    <source>
        <dbReference type="ARBA" id="ARBA00022679"/>
    </source>
</evidence>
<dbReference type="FunFam" id="3.30.160.60:FF:000262">
    <property type="entry name" value="PR domain zinc finger protein 1"/>
    <property type="match status" value="1"/>
</dbReference>
<evidence type="ECO:0000256" key="14">
    <source>
        <dbReference type="ARBA" id="ARBA00023130"/>
    </source>
</evidence>
<evidence type="ECO:0000313" key="25">
    <source>
        <dbReference type="Proteomes" id="UP000298787"/>
    </source>
</evidence>
<evidence type="ECO:0000256" key="15">
    <source>
        <dbReference type="ARBA" id="ARBA00023163"/>
    </source>
</evidence>
<evidence type="ECO:0000256" key="3">
    <source>
        <dbReference type="ARBA" id="ARBA00022588"/>
    </source>
</evidence>
<dbReference type="InterPro" id="IPR013087">
    <property type="entry name" value="Znf_C2H2_type"/>
</dbReference>
<dbReference type="GO" id="GO:0045087">
    <property type="term" value="P:innate immune response"/>
    <property type="evidence" value="ECO:0007669"/>
    <property type="project" value="UniProtKB-KW"/>
</dbReference>
<keyword evidence="2" id="KW-1017">Isopeptide bond</keyword>
<dbReference type="SUPFAM" id="SSF82199">
    <property type="entry name" value="SET domain"/>
    <property type="match status" value="1"/>
</dbReference>
<dbReference type="SMART" id="SM00355">
    <property type="entry name" value="ZnF_C2H2"/>
    <property type="match status" value="4"/>
</dbReference>
<sequence length="806" mass="90075">MPKTIVLVHGGGDREGVVAFSPAARNDPRQASSSRCTTAMLTSERSLQSSGIITAAMPDTQDIDMTSWSEADFEEKCTYIVKDQPLEEEPQSSSSRTRAERSLPRNLALKRSHGSSEVLGVTSKEMIPKGTRFGPLVGESYTDETLPKDADRKYFWRVFLEGHLNHILDGLNEERSNWMRYVNPACTVEEQNLVACQNGLEIYFYTIKPLQLGQELLVWYCPEFAQRCNYPPLGQLAIDSIEQSQAQEKTTGKLGHSVSEILKDEPSKSLMTCPRRLDSPLSQTNFSAVFPLCPHVVYPMQPHSESIHGHRYATLPPLPSCNPPAAKRPALSSPVPSNLHFTFQHNQGPVIAKPYQEPSVPDRVHPALRHAPYLMPHYSLGLNSVLPHSYPYYSDRLKPHLTLSSHLLPFDGYAHFLHPLANAHKDLTLALSSTKQDLILSQTSENKDNKDLVSKRTNYLRIPSDDLRDFKHSPPCNVKADLTIPATSSASSMATSLRKAVPSLAPGGCSPPVGMAAFSDCLPSKPTSATQSSTEDAMDLRKTKRGGQTIGYKTLSYPLTRQNGKIRYDCNICGKVFGQLSNLKVHLRVHSGERPFRCQTCNKNFTQLAHLQKHYLVHTGEKPHECKVCHKRFSSTSNLKTHQRLHSGERPYQCKLCPARFTQFVHLKLHKRLHTGERPHRCPSCPCAYLHYCSLQVHLQGFCPLSPSASHRHSPEELHRVNSEIERFDMSEAAEQLEAMAAEAEMDKGNVIDIIKRMETQGGARERTEFSIYKAKECSAVQLHHGSPLPLHPTSIKLESGCISEP</sequence>